<dbReference type="PANTHER" id="PTHR44688">
    <property type="entry name" value="DNA-BINDING TRANSCRIPTIONAL ACTIVATOR DEVR_DOSR"/>
    <property type="match status" value="1"/>
</dbReference>
<dbReference type="SMART" id="SM00421">
    <property type="entry name" value="HTH_LUXR"/>
    <property type="match status" value="1"/>
</dbReference>
<feature type="region of interest" description="Disordered" evidence="4">
    <location>
        <begin position="301"/>
        <end position="321"/>
    </location>
</feature>
<organism evidence="6 7">
    <name type="scientific">Leucobacter iarius</name>
    <dbReference type="NCBI Taxonomy" id="333963"/>
    <lineage>
        <taxon>Bacteria</taxon>
        <taxon>Bacillati</taxon>
        <taxon>Actinomycetota</taxon>
        <taxon>Actinomycetes</taxon>
        <taxon>Micrococcales</taxon>
        <taxon>Microbacteriaceae</taxon>
        <taxon>Leucobacter</taxon>
    </lineage>
</organism>
<comment type="caution">
    <text evidence="6">The sequence shown here is derived from an EMBL/GenBank/DDBJ whole genome shotgun (WGS) entry which is preliminary data.</text>
</comment>
<gene>
    <name evidence="6" type="ORF">GCM10009768_03280</name>
</gene>
<dbReference type="InterPro" id="IPR036388">
    <property type="entry name" value="WH-like_DNA-bd_sf"/>
</dbReference>
<accession>A0ABN2L7Z3</accession>
<evidence type="ECO:0000256" key="1">
    <source>
        <dbReference type="ARBA" id="ARBA00023015"/>
    </source>
</evidence>
<dbReference type="InterPro" id="IPR011990">
    <property type="entry name" value="TPR-like_helical_dom_sf"/>
</dbReference>
<dbReference type="SUPFAM" id="SSF46894">
    <property type="entry name" value="C-terminal effector domain of the bipartite response regulators"/>
    <property type="match status" value="1"/>
</dbReference>
<name>A0ABN2L7Z3_9MICO</name>
<feature type="compositionally biased region" description="Low complexity" evidence="4">
    <location>
        <begin position="301"/>
        <end position="315"/>
    </location>
</feature>
<evidence type="ECO:0000256" key="2">
    <source>
        <dbReference type="ARBA" id="ARBA00023125"/>
    </source>
</evidence>
<dbReference type="CDD" id="cd06170">
    <property type="entry name" value="LuxR_C_like"/>
    <property type="match status" value="1"/>
</dbReference>
<evidence type="ECO:0000313" key="7">
    <source>
        <dbReference type="Proteomes" id="UP001500851"/>
    </source>
</evidence>
<proteinExistence type="predicted"/>
<dbReference type="SUPFAM" id="SSF48452">
    <property type="entry name" value="TPR-like"/>
    <property type="match status" value="1"/>
</dbReference>
<dbReference type="InterPro" id="IPR000792">
    <property type="entry name" value="Tscrpt_reg_LuxR_C"/>
</dbReference>
<feature type="compositionally biased region" description="Low complexity" evidence="4">
    <location>
        <begin position="79"/>
        <end position="92"/>
    </location>
</feature>
<feature type="region of interest" description="Disordered" evidence="4">
    <location>
        <begin position="67"/>
        <end position="92"/>
    </location>
</feature>
<keyword evidence="1" id="KW-0805">Transcription regulation</keyword>
<feature type="domain" description="HTH luxR-type" evidence="5">
    <location>
        <begin position="801"/>
        <end position="866"/>
    </location>
</feature>
<evidence type="ECO:0000259" key="5">
    <source>
        <dbReference type="PROSITE" id="PS50043"/>
    </source>
</evidence>
<protein>
    <recommendedName>
        <fullName evidence="5">HTH luxR-type domain-containing protein</fullName>
    </recommendedName>
</protein>
<keyword evidence="2" id="KW-0238">DNA-binding</keyword>
<evidence type="ECO:0000313" key="6">
    <source>
        <dbReference type="EMBL" id="GAA1778008.1"/>
    </source>
</evidence>
<dbReference type="EMBL" id="BAAAOB010000001">
    <property type="protein sequence ID" value="GAA1778008.1"/>
    <property type="molecule type" value="Genomic_DNA"/>
</dbReference>
<dbReference type="PANTHER" id="PTHR44688:SF16">
    <property type="entry name" value="DNA-BINDING TRANSCRIPTIONAL ACTIVATOR DEVR_DOSR"/>
    <property type="match status" value="1"/>
</dbReference>
<evidence type="ECO:0000256" key="4">
    <source>
        <dbReference type="SAM" id="MobiDB-lite"/>
    </source>
</evidence>
<dbReference type="Gene3D" id="1.10.10.10">
    <property type="entry name" value="Winged helix-like DNA-binding domain superfamily/Winged helix DNA-binding domain"/>
    <property type="match status" value="1"/>
</dbReference>
<dbReference type="Gene3D" id="1.25.40.10">
    <property type="entry name" value="Tetratricopeptide repeat domain"/>
    <property type="match status" value="1"/>
</dbReference>
<dbReference type="Proteomes" id="UP001500851">
    <property type="component" value="Unassembled WGS sequence"/>
</dbReference>
<dbReference type="RefSeq" id="WP_344028505.1">
    <property type="nucleotide sequence ID" value="NZ_BAAAOB010000001.1"/>
</dbReference>
<keyword evidence="3" id="KW-0804">Transcription</keyword>
<dbReference type="PROSITE" id="PS50043">
    <property type="entry name" value="HTH_LUXR_2"/>
    <property type="match status" value="1"/>
</dbReference>
<keyword evidence="7" id="KW-1185">Reference proteome</keyword>
<sequence length="873" mass="92051">MTGFTDESRAQPDAAPLLRTHLLDRLDSAGITVLIAPRGGGKTVVLDQWLQHRRARGERTAWIDTRSWTGSRAEERSDPAAASASASGSSDPAIPPFVAGADALVLDGFDGYAPNAAARLAAIVEAVSPSARIAIGSRAGLGRATGSHHRFSTASKLRLRDLRFTADELGAVLPDAHPDAGAETTALVDELSGGLPGLVAATLDELRHATAQGRPVPGRLQLARALRELVDAELDEEPGADPDSLPGASPESTLDAASLRASLQRLALLPAFSPSDEAALALPGGWTVRRIARAGWLETLSGTGSRGGASSTRSRVPAGLRSALPPLDDATALPLLAAFAQDRIDEDRLDEAWEIAFPRAGAQLAWRIGVTAAARLNTQVLDRIARDCLGRPPAWFEPCPYLGWFAAVFTRGEGPGITERIRLIAAMEPTQLAMPAPPADRLLFFAILTVAFRIQGNLERATDCADRVLAIWQDLSRTLAPRDQGVGAWGLDTAGMTYLAANRLAEAAACIRASWEITVAAGDPPIGAVFGGNLVMIQAIRGDLAAAERTLEALRNPDPALSPRFMTAPAPLVAGMIALERGDLDAARDAIATARTLIGDAELWPVYESTAALVDTVAGVPAAGARLERALRARTEQGDRIVIPRYVRTAIALMRLVDPTASGAETPLDDTGIAPPPGIADPLESVVPALQRLLRSDPGGALRLSREAGTFDGARETPRTEAWRTLVAAAAALDSGAATKEVALYLGQAALAAESSRLSLQVRFIPERLRLDLAGIARDQQFSAFAALLADVGSTPSLISELPRIQAPSQRELEVLRALATQQGVQAIADDLGVSVNTAKTQIQRLYRKLGAHTRAEAVRAAIRHGLIEGSEE</sequence>
<dbReference type="InterPro" id="IPR016032">
    <property type="entry name" value="Sig_transdc_resp-reg_C-effctor"/>
</dbReference>
<evidence type="ECO:0000256" key="3">
    <source>
        <dbReference type="ARBA" id="ARBA00023163"/>
    </source>
</evidence>
<reference evidence="6 7" key="1">
    <citation type="journal article" date="2019" name="Int. J. Syst. Evol. Microbiol.">
        <title>The Global Catalogue of Microorganisms (GCM) 10K type strain sequencing project: providing services to taxonomists for standard genome sequencing and annotation.</title>
        <authorList>
            <consortium name="The Broad Institute Genomics Platform"/>
            <consortium name="The Broad Institute Genome Sequencing Center for Infectious Disease"/>
            <person name="Wu L."/>
            <person name="Ma J."/>
        </authorList>
    </citation>
    <scope>NUCLEOTIDE SEQUENCE [LARGE SCALE GENOMIC DNA]</scope>
    <source>
        <strain evidence="6 7">JCM 14736</strain>
    </source>
</reference>
<dbReference type="Pfam" id="PF00196">
    <property type="entry name" value="GerE"/>
    <property type="match status" value="1"/>
</dbReference>